<dbReference type="PANTHER" id="PTHR34502">
    <property type="entry name" value="DUF6594 DOMAIN-CONTAINING PROTEIN-RELATED"/>
    <property type="match status" value="1"/>
</dbReference>
<accession>A0AAJ0BA07</accession>
<dbReference type="Pfam" id="PF20237">
    <property type="entry name" value="DUF6594"/>
    <property type="match status" value="1"/>
</dbReference>
<feature type="compositionally biased region" description="Low complexity" evidence="2">
    <location>
        <begin position="1"/>
        <end position="23"/>
    </location>
</feature>
<feature type="coiled-coil region" evidence="1">
    <location>
        <begin position="100"/>
        <end position="134"/>
    </location>
</feature>
<gene>
    <name evidence="5" type="ORF">QBC47DRAFT_218275</name>
</gene>
<evidence type="ECO:0000256" key="3">
    <source>
        <dbReference type="SAM" id="Phobius"/>
    </source>
</evidence>
<dbReference type="Proteomes" id="UP001239445">
    <property type="component" value="Unassembled WGS sequence"/>
</dbReference>
<dbReference type="EMBL" id="MU839835">
    <property type="protein sequence ID" value="KAK1754448.1"/>
    <property type="molecule type" value="Genomic_DNA"/>
</dbReference>
<keyword evidence="3" id="KW-0472">Membrane</keyword>
<evidence type="ECO:0000313" key="5">
    <source>
        <dbReference type="EMBL" id="KAK1754448.1"/>
    </source>
</evidence>
<evidence type="ECO:0000256" key="2">
    <source>
        <dbReference type="SAM" id="MobiDB-lite"/>
    </source>
</evidence>
<feature type="transmembrane region" description="Helical" evidence="3">
    <location>
        <begin position="340"/>
        <end position="358"/>
    </location>
</feature>
<feature type="domain" description="DUF6594" evidence="4">
    <location>
        <begin position="73"/>
        <end position="378"/>
    </location>
</feature>
<evidence type="ECO:0000259" key="4">
    <source>
        <dbReference type="Pfam" id="PF20237"/>
    </source>
</evidence>
<feature type="transmembrane region" description="Helical" evidence="3">
    <location>
        <begin position="364"/>
        <end position="381"/>
    </location>
</feature>
<dbReference type="PANTHER" id="PTHR34502:SF5">
    <property type="entry name" value="DUF6594 DOMAIN-CONTAINING PROTEIN"/>
    <property type="match status" value="1"/>
</dbReference>
<evidence type="ECO:0000256" key="1">
    <source>
        <dbReference type="SAM" id="Coils"/>
    </source>
</evidence>
<sequence length="386" mass="42699">MALSSRTSSSVPSSPLSEKSGSSRTSAPLLPSHNRRLTQSHSTGHHGDVEPAISSATIGGWSPSNHDGAPYGWPRLAKLMADRPTLQSFSRFHEANMKNLLYYQVQIAKLERELKEQERDDLKVKAQMEKTEQQACFAELMVGDPSSQQWTLILELRKCLHQYNRALIELSQVSALPEPSKVNVQTLFEWLTDTTDGKGNSTVAGCGSEAWGDQYNIPPRPKLPERFQALVRSIFLFWKGQPDRTNCDLVVPCKAEDRDGFTGWVADYWTPFWVALKKHRKGDEDGNVTNKSDAAEDTFETHSEKNMQRFTAAVATVVACLLPTLAIGVLTTARGMTQTLLYIGGFTALFAIGLMILAKDTSTVQIFTATAAFSAVLVVFVQNQQS</sequence>
<name>A0AAJ0BA07_9PEZI</name>
<keyword evidence="6" id="KW-1185">Reference proteome</keyword>
<keyword evidence="3" id="KW-0812">Transmembrane</keyword>
<proteinExistence type="predicted"/>
<reference evidence="5" key="1">
    <citation type="submission" date="2023-06" db="EMBL/GenBank/DDBJ databases">
        <title>Genome-scale phylogeny and comparative genomics of the fungal order Sordariales.</title>
        <authorList>
            <consortium name="Lawrence Berkeley National Laboratory"/>
            <person name="Hensen N."/>
            <person name="Bonometti L."/>
            <person name="Westerberg I."/>
            <person name="Brannstrom I.O."/>
            <person name="Guillou S."/>
            <person name="Cros-Aarteil S."/>
            <person name="Calhoun S."/>
            <person name="Haridas S."/>
            <person name="Kuo A."/>
            <person name="Mondo S."/>
            <person name="Pangilinan J."/>
            <person name="Riley R."/>
            <person name="Labutti K."/>
            <person name="Andreopoulos B."/>
            <person name="Lipzen A."/>
            <person name="Chen C."/>
            <person name="Yanf M."/>
            <person name="Daum C."/>
            <person name="Ng V."/>
            <person name="Clum A."/>
            <person name="Steindorff A."/>
            <person name="Ohm R."/>
            <person name="Martin F."/>
            <person name="Silar P."/>
            <person name="Natvig D."/>
            <person name="Lalanne C."/>
            <person name="Gautier V."/>
            <person name="Ament-Velasquez S.L."/>
            <person name="Kruys A."/>
            <person name="Hutchinson M.I."/>
            <person name="Powell A.J."/>
            <person name="Barry K."/>
            <person name="Miller A.N."/>
            <person name="Grigoriev I.V."/>
            <person name="Debuchy R."/>
            <person name="Gladieux P."/>
            <person name="Thoren M.H."/>
            <person name="Johannesson H."/>
        </authorList>
    </citation>
    <scope>NUCLEOTIDE SEQUENCE</scope>
    <source>
        <strain evidence="5">PSN4</strain>
    </source>
</reference>
<keyword evidence="1" id="KW-0175">Coiled coil</keyword>
<protein>
    <recommendedName>
        <fullName evidence="4">DUF6594 domain-containing protein</fullName>
    </recommendedName>
</protein>
<dbReference type="AlphaFoldDB" id="A0AAJ0BA07"/>
<organism evidence="5 6">
    <name type="scientific">Echria macrotheca</name>
    <dbReference type="NCBI Taxonomy" id="438768"/>
    <lineage>
        <taxon>Eukaryota</taxon>
        <taxon>Fungi</taxon>
        <taxon>Dikarya</taxon>
        <taxon>Ascomycota</taxon>
        <taxon>Pezizomycotina</taxon>
        <taxon>Sordariomycetes</taxon>
        <taxon>Sordariomycetidae</taxon>
        <taxon>Sordariales</taxon>
        <taxon>Schizotheciaceae</taxon>
        <taxon>Echria</taxon>
    </lineage>
</organism>
<dbReference type="InterPro" id="IPR046529">
    <property type="entry name" value="DUF6594"/>
</dbReference>
<evidence type="ECO:0000313" key="6">
    <source>
        <dbReference type="Proteomes" id="UP001239445"/>
    </source>
</evidence>
<feature type="transmembrane region" description="Helical" evidence="3">
    <location>
        <begin position="310"/>
        <end position="333"/>
    </location>
</feature>
<keyword evidence="3" id="KW-1133">Transmembrane helix</keyword>
<feature type="region of interest" description="Disordered" evidence="2">
    <location>
        <begin position="1"/>
        <end position="61"/>
    </location>
</feature>
<comment type="caution">
    <text evidence="5">The sequence shown here is derived from an EMBL/GenBank/DDBJ whole genome shotgun (WGS) entry which is preliminary data.</text>
</comment>